<feature type="repeat" description="ANK" evidence="3">
    <location>
        <begin position="1"/>
        <end position="27"/>
    </location>
</feature>
<accession>A0ABN8MHJ1</accession>
<dbReference type="PANTHER" id="PTHR24178:SF9">
    <property type="entry name" value="ANK_REP_REGION DOMAIN-CONTAINING PROTEIN"/>
    <property type="match status" value="1"/>
</dbReference>
<dbReference type="PRINTS" id="PR01415">
    <property type="entry name" value="ANKYRIN"/>
</dbReference>
<feature type="repeat" description="ANK" evidence="3">
    <location>
        <begin position="284"/>
        <end position="316"/>
    </location>
</feature>
<dbReference type="PROSITE" id="PS50088">
    <property type="entry name" value="ANK_REPEAT"/>
    <property type="match status" value="6"/>
</dbReference>
<feature type="repeat" description="ANK" evidence="3">
    <location>
        <begin position="28"/>
        <end position="60"/>
    </location>
</feature>
<sequence length="337" mass="36613">MFAVHENHIDAVNYLLYQGTDVNMQQESGYTALHIAAANGYFNALRCLIKCGADVNARNENNHTPLMLACDNVNRKVTDSILKNVGRKETSSTCNYFNTVALLINQGADVNLQDNSGYSALHFAAGSTFTALIIIETDVDIITGDNCPCELVPSFQRDDVNVVDFLLQNGANVDLQDKEGQTALFHALRNQGIPYGILRSLLKNGANLNTSRNDKSTPLILATQSLKNAVEQLVPWLIDNGANVDPQDKDGLTPLHYGCMYGNSCEVLNGLIKHGANVNASTSNKVTPLMRAAENCNVNAVSLLIEHGANVTLQDEDGDTALHYAASEQRCVDKTQM</sequence>
<evidence type="ECO:0000313" key="4">
    <source>
        <dbReference type="EMBL" id="CAH3028239.1"/>
    </source>
</evidence>
<feature type="repeat" description="ANK" evidence="3">
    <location>
        <begin position="250"/>
        <end position="283"/>
    </location>
</feature>
<evidence type="ECO:0000256" key="1">
    <source>
        <dbReference type="ARBA" id="ARBA00022737"/>
    </source>
</evidence>
<dbReference type="Gene3D" id="1.25.40.20">
    <property type="entry name" value="Ankyrin repeat-containing domain"/>
    <property type="match status" value="3"/>
</dbReference>
<reference evidence="4 5" key="1">
    <citation type="submission" date="2022-05" db="EMBL/GenBank/DDBJ databases">
        <authorList>
            <consortium name="Genoscope - CEA"/>
            <person name="William W."/>
        </authorList>
    </citation>
    <scope>NUCLEOTIDE SEQUENCE [LARGE SCALE GENOMIC DNA]</scope>
</reference>
<keyword evidence="1" id="KW-0677">Repeat</keyword>
<feature type="repeat" description="ANK" evidence="3">
    <location>
        <begin position="214"/>
        <end position="249"/>
    </location>
</feature>
<dbReference type="InterPro" id="IPR002110">
    <property type="entry name" value="Ankyrin_rpt"/>
</dbReference>
<dbReference type="EMBL" id="CALNXI010000499">
    <property type="protein sequence ID" value="CAH3028239.1"/>
    <property type="molecule type" value="Genomic_DNA"/>
</dbReference>
<dbReference type="PANTHER" id="PTHR24178">
    <property type="entry name" value="MOLTING PROTEIN MLT-4"/>
    <property type="match status" value="1"/>
</dbReference>
<feature type="repeat" description="ANK" evidence="3">
    <location>
        <begin position="179"/>
        <end position="213"/>
    </location>
</feature>
<dbReference type="SMART" id="SM00248">
    <property type="entry name" value="ANK"/>
    <property type="match status" value="8"/>
</dbReference>
<organism evidence="4 5">
    <name type="scientific">Porites evermanni</name>
    <dbReference type="NCBI Taxonomy" id="104178"/>
    <lineage>
        <taxon>Eukaryota</taxon>
        <taxon>Metazoa</taxon>
        <taxon>Cnidaria</taxon>
        <taxon>Anthozoa</taxon>
        <taxon>Hexacorallia</taxon>
        <taxon>Scleractinia</taxon>
        <taxon>Fungiina</taxon>
        <taxon>Poritidae</taxon>
        <taxon>Porites</taxon>
    </lineage>
</organism>
<dbReference type="SUPFAM" id="SSF48403">
    <property type="entry name" value="Ankyrin repeat"/>
    <property type="match status" value="1"/>
</dbReference>
<evidence type="ECO:0000256" key="3">
    <source>
        <dbReference type="PROSITE-ProRule" id="PRU00023"/>
    </source>
</evidence>
<name>A0ABN8MHJ1_9CNID</name>
<dbReference type="PROSITE" id="PS50297">
    <property type="entry name" value="ANK_REP_REGION"/>
    <property type="match status" value="4"/>
</dbReference>
<evidence type="ECO:0000313" key="5">
    <source>
        <dbReference type="Proteomes" id="UP001159427"/>
    </source>
</evidence>
<evidence type="ECO:0000256" key="2">
    <source>
        <dbReference type="ARBA" id="ARBA00023043"/>
    </source>
</evidence>
<keyword evidence="5" id="KW-1185">Reference proteome</keyword>
<dbReference type="InterPro" id="IPR036770">
    <property type="entry name" value="Ankyrin_rpt-contain_sf"/>
</dbReference>
<dbReference type="Proteomes" id="UP001159427">
    <property type="component" value="Unassembled WGS sequence"/>
</dbReference>
<dbReference type="Pfam" id="PF12796">
    <property type="entry name" value="Ank_2"/>
    <property type="match status" value="2"/>
</dbReference>
<proteinExistence type="predicted"/>
<keyword evidence="2 3" id="KW-0040">ANK repeat</keyword>
<dbReference type="Pfam" id="PF13637">
    <property type="entry name" value="Ank_4"/>
    <property type="match status" value="2"/>
</dbReference>
<protein>
    <submittedName>
        <fullName evidence="4">Uncharacterized protein</fullName>
    </submittedName>
</protein>
<comment type="caution">
    <text evidence="4">The sequence shown here is derived from an EMBL/GenBank/DDBJ whole genome shotgun (WGS) entry which is preliminary data.</text>
</comment>
<gene>
    <name evidence="4" type="ORF">PEVE_00033484</name>
</gene>